<dbReference type="AlphaFoldDB" id="A0A378Q4U4"/>
<proteinExistence type="predicted"/>
<dbReference type="Gene3D" id="3.90.190.10">
    <property type="entry name" value="Protein tyrosine phosphatase superfamily"/>
    <property type="match status" value="1"/>
</dbReference>
<feature type="domain" description="Beta-lactamase hydrolase-like protein phosphatase-like" evidence="1">
    <location>
        <begin position="6"/>
        <end position="102"/>
    </location>
</feature>
<dbReference type="InterPro" id="IPR005939">
    <property type="entry name" value="BLH_phosphatase-like"/>
</dbReference>
<evidence type="ECO:0000313" key="3">
    <source>
        <dbReference type="Proteomes" id="UP000255193"/>
    </source>
</evidence>
<organism evidence="2 3">
    <name type="scientific">Faucicola atlantae</name>
    <dbReference type="NCBI Taxonomy" id="34059"/>
    <lineage>
        <taxon>Bacteria</taxon>
        <taxon>Pseudomonadati</taxon>
        <taxon>Pseudomonadota</taxon>
        <taxon>Gammaproteobacteria</taxon>
        <taxon>Moraxellales</taxon>
        <taxon>Moraxellaceae</taxon>
        <taxon>Faucicola</taxon>
    </lineage>
</organism>
<accession>A0A378Q4U4</accession>
<dbReference type="InterPro" id="IPR029021">
    <property type="entry name" value="Prot-tyrosine_phosphatase-like"/>
</dbReference>
<sequence>MMPNRTAFAAQIRPEHIEQIKANGFKTVINNRPDGEEPNQPTNADIEQAARTAGLAYYHQPVVASQINADDAHTFADIFNAAEKPVLMFCRTGNRCQVLYSQAEHLDLLD</sequence>
<reference evidence="2 3" key="1">
    <citation type="submission" date="2018-06" db="EMBL/GenBank/DDBJ databases">
        <authorList>
            <consortium name="Pathogen Informatics"/>
            <person name="Doyle S."/>
        </authorList>
    </citation>
    <scope>NUCLEOTIDE SEQUENCE [LARGE SCALE GENOMIC DNA]</scope>
    <source>
        <strain evidence="2 3">NCTC11091</strain>
    </source>
</reference>
<dbReference type="GO" id="GO:0016787">
    <property type="term" value="F:hydrolase activity"/>
    <property type="evidence" value="ECO:0007669"/>
    <property type="project" value="InterPro"/>
</dbReference>
<dbReference type="Proteomes" id="UP000255193">
    <property type="component" value="Unassembled WGS sequence"/>
</dbReference>
<gene>
    <name evidence="2" type="ORF">NCTC11091_01537</name>
</gene>
<protein>
    <submittedName>
        <fullName evidence="2">Uncharacterized protein conserved in bacteria</fullName>
    </submittedName>
</protein>
<dbReference type="EMBL" id="UGQA01000001">
    <property type="protein sequence ID" value="STY95739.1"/>
    <property type="molecule type" value="Genomic_DNA"/>
</dbReference>
<dbReference type="NCBIfam" id="TIGR01244">
    <property type="entry name" value="TIGR01244 family sulfur transferase"/>
    <property type="match status" value="1"/>
</dbReference>
<name>A0A378Q4U4_9GAMM</name>
<evidence type="ECO:0000259" key="1">
    <source>
        <dbReference type="Pfam" id="PF04273"/>
    </source>
</evidence>
<dbReference type="SUPFAM" id="SSF52799">
    <property type="entry name" value="(Phosphotyrosine protein) phosphatases II"/>
    <property type="match status" value="1"/>
</dbReference>
<evidence type="ECO:0000313" key="2">
    <source>
        <dbReference type="EMBL" id="STY95739.1"/>
    </source>
</evidence>
<dbReference type="Pfam" id="PF04273">
    <property type="entry name" value="BLH_phosphatase"/>
    <property type="match status" value="1"/>
</dbReference>